<evidence type="ECO:0008006" key="5">
    <source>
        <dbReference type="Google" id="ProtNLM"/>
    </source>
</evidence>
<dbReference type="Gene3D" id="1.10.533.10">
    <property type="entry name" value="Death Domain, Fas"/>
    <property type="match status" value="2"/>
</dbReference>
<organism evidence="3 4">
    <name type="scientific">Orchesella dallaii</name>
    <dbReference type="NCBI Taxonomy" id="48710"/>
    <lineage>
        <taxon>Eukaryota</taxon>
        <taxon>Metazoa</taxon>
        <taxon>Ecdysozoa</taxon>
        <taxon>Arthropoda</taxon>
        <taxon>Hexapoda</taxon>
        <taxon>Collembola</taxon>
        <taxon>Entomobryomorpha</taxon>
        <taxon>Entomobryoidea</taxon>
        <taxon>Orchesellidae</taxon>
        <taxon>Orchesellinae</taxon>
        <taxon>Orchesella</taxon>
    </lineage>
</organism>
<dbReference type="InterPro" id="IPR001315">
    <property type="entry name" value="CARD"/>
</dbReference>
<protein>
    <recommendedName>
        <fullName evidence="5">Death domain-containing protein CRADD</fullName>
    </recommendedName>
</protein>
<evidence type="ECO:0000259" key="2">
    <source>
        <dbReference type="PROSITE" id="PS50209"/>
    </source>
</evidence>
<evidence type="ECO:0000313" key="3">
    <source>
        <dbReference type="EMBL" id="CAL8073198.1"/>
    </source>
</evidence>
<sequence>MNCRDRDKLQRHYMSLLDVSYSEISPHLIQRFVLTLEMNAEIESKSTDRKKMEKLLTILPTRGENAMRDFVSALRPSYGWIARQLETDDSGRNRSPVPSNDFGNLQDVSIANHIRRITQIFERNMQAVNRWTMLANTMNILPTTIVDIKREMSYSGGVQFAVFTMLQAWTEQIGNSRATFSTLVELLRREGMNNCADEVTEYWESVGSLNIPFQNSHQHQRNNLARGNRAPVITDV</sequence>
<dbReference type="Pfam" id="PF00619">
    <property type="entry name" value="CARD"/>
    <property type="match status" value="1"/>
</dbReference>
<dbReference type="PANTHER" id="PTHR15034:SF5">
    <property type="entry name" value="DEATH DOMAIN-CONTAINING PROTEIN CRADD"/>
    <property type="match status" value="1"/>
</dbReference>
<dbReference type="CDD" id="cd01670">
    <property type="entry name" value="Death"/>
    <property type="match status" value="1"/>
</dbReference>
<dbReference type="EMBL" id="CAXLJM020000007">
    <property type="protein sequence ID" value="CAL8073198.1"/>
    <property type="molecule type" value="Genomic_DNA"/>
</dbReference>
<feature type="domain" description="CARD" evidence="2">
    <location>
        <begin position="1"/>
        <end position="75"/>
    </location>
</feature>
<comment type="caution">
    <text evidence="3">The sequence shown here is derived from an EMBL/GenBank/DDBJ whole genome shotgun (WGS) entry which is preliminary data.</text>
</comment>
<dbReference type="SUPFAM" id="SSF47986">
    <property type="entry name" value="DEATH domain"/>
    <property type="match status" value="2"/>
</dbReference>
<accession>A0ABP1PQA4</accession>
<proteinExistence type="predicted"/>
<feature type="domain" description="Death" evidence="1">
    <location>
        <begin position="130"/>
        <end position="203"/>
    </location>
</feature>
<dbReference type="Proteomes" id="UP001642540">
    <property type="component" value="Unassembled WGS sequence"/>
</dbReference>
<dbReference type="Pfam" id="PF00531">
    <property type="entry name" value="Death"/>
    <property type="match status" value="1"/>
</dbReference>
<dbReference type="PROSITE" id="PS50017">
    <property type="entry name" value="DEATH_DOMAIN"/>
    <property type="match status" value="1"/>
</dbReference>
<dbReference type="CDD" id="cd01671">
    <property type="entry name" value="CARD"/>
    <property type="match status" value="1"/>
</dbReference>
<evidence type="ECO:0000313" key="4">
    <source>
        <dbReference type="Proteomes" id="UP001642540"/>
    </source>
</evidence>
<gene>
    <name evidence="3" type="ORF">ODALV1_LOCUS2536</name>
</gene>
<name>A0ABP1PQA4_9HEXA</name>
<dbReference type="PROSITE" id="PS50209">
    <property type="entry name" value="CARD"/>
    <property type="match status" value="1"/>
</dbReference>
<dbReference type="InterPro" id="IPR011029">
    <property type="entry name" value="DEATH-like_dom_sf"/>
</dbReference>
<keyword evidence="4" id="KW-1185">Reference proteome</keyword>
<dbReference type="InterPro" id="IPR037939">
    <property type="entry name" value="CRADD"/>
</dbReference>
<reference evidence="3 4" key="1">
    <citation type="submission" date="2024-08" db="EMBL/GenBank/DDBJ databases">
        <authorList>
            <person name="Cucini C."/>
            <person name="Frati F."/>
        </authorList>
    </citation>
    <scope>NUCLEOTIDE SEQUENCE [LARGE SCALE GENOMIC DNA]</scope>
</reference>
<evidence type="ECO:0000259" key="1">
    <source>
        <dbReference type="PROSITE" id="PS50017"/>
    </source>
</evidence>
<dbReference type="PANTHER" id="PTHR15034">
    <property type="entry name" value="DEATH DOMAIN-CONTAINING PROTEIN CRADD"/>
    <property type="match status" value="1"/>
</dbReference>
<dbReference type="InterPro" id="IPR000488">
    <property type="entry name" value="Death_dom"/>
</dbReference>